<dbReference type="PANTHER" id="PTHR33987">
    <property type="entry name" value="CALCINEURIN-LIKE METALLO-PHOSPHOESTERASE SUPERFAMILY PROTEIN"/>
    <property type="match status" value="1"/>
</dbReference>
<evidence type="ECO:0000313" key="4">
    <source>
        <dbReference type="Proteomes" id="UP001162131"/>
    </source>
</evidence>
<feature type="domain" description="PhoD-like phosphatase metallophosphatase" evidence="2">
    <location>
        <begin position="26"/>
        <end position="247"/>
    </location>
</feature>
<gene>
    <name evidence="3" type="ORF">BSTOLATCC_MIC36159</name>
</gene>
<name>A0AAU9JBR2_9CILI</name>
<dbReference type="CDD" id="cd07389">
    <property type="entry name" value="MPP_PhoD"/>
    <property type="match status" value="1"/>
</dbReference>
<proteinExistence type="predicted"/>
<dbReference type="PANTHER" id="PTHR33987:SF1">
    <property type="entry name" value="CALCINEURIN-LIKE METALLO-PHOSPHOESTERASE SUPERFAMILY PROTEIN"/>
    <property type="match status" value="1"/>
</dbReference>
<dbReference type="Gene3D" id="3.60.21.70">
    <property type="entry name" value="PhoD-like phosphatase"/>
    <property type="match status" value="1"/>
</dbReference>
<dbReference type="EMBL" id="CAJZBQ010000036">
    <property type="protein sequence ID" value="CAG9324367.1"/>
    <property type="molecule type" value="Genomic_DNA"/>
</dbReference>
<protein>
    <recommendedName>
        <fullName evidence="2">PhoD-like phosphatase metallophosphatase domain-containing protein</fullName>
    </recommendedName>
</protein>
<evidence type="ECO:0000256" key="1">
    <source>
        <dbReference type="SAM" id="Phobius"/>
    </source>
</evidence>
<keyword evidence="1" id="KW-0812">Transmembrane</keyword>
<accession>A0AAU9JBR2</accession>
<dbReference type="Pfam" id="PF09423">
    <property type="entry name" value="PhoD"/>
    <property type="match status" value="1"/>
</dbReference>
<organism evidence="3 4">
    <name type="scientific">Blepharisma stoltei</name>
    <dbReference type="NCBI Taxonomy" id="1481888"/>
    <lineage>
        <taxon>Eukaryota</taxon>
        <taxon>Sar</taxon>
        <taxon>Alveolata</taxon>
        <taxon>Ciliophora</taxon>
        <taxon>Postciliodesmatophora</taxon>
        <taxon>Heterotrichea</taxon>
        <taxon>Heterotrichida</taxon>
        <taxon>Blepharismidae</taxon>
        <taxon>Blepharisma</taxon>
    </lineage>
</organism>
<keyword evidence="1" id="KW-0472">Membrane</keyword>
<reference evidence="3" key="1">
    <citation type="submission" date="2021-09" db="EMBL/GenBank/DDBJ databases">
        <authorList>
            <consortium name="AG Swart"/>
            <person name="Singh M."/>
            <person name="Singh A."/>
            <person name="Seah K."/>
            <person name="Emmerich C."/>
        </authorList>
    </citation>
    <scope>NUCLEOTIDE SEQUENCE</scope>
    <source>
        <strain evidence="3">ATCC30299</strain>
    </source>
</reference>
<dbReference type="InterPro" id="IPR018946">
    <property type="entry name" value="PhoD-like_MPP"/>
</dbReference>
<evidence type="ECO:0000313" key="3">
    <source>
        <dbReference type="EMBL" id="CAG9324367.1"/>
    </source>
</evidence>
<keyword evidence="1" id="KW-1133">Transmembrane helix</keyword>
<dbReference type="InterPro" id="IPR038607">
    <property type="entry name" value="PhoD-like_sf"/>
</dbReference>
<keyword evidence="4" id="KW-1185">Reference proteome</keyword>
<comment type="caution">
    <text evidence="3">The sequence shown here is derived from an EMBL/GenBank/DDBJ whole genome shotgun (WGS) entry which is preliminary data.</text>
</comment>
<dbReference type="SUPFAM" id="SSF56300">
    <property type="entry name" value="Metallo-dependent phosphatases"/>
    <property type="match status" value="1"/>
</dbReference>
<dbReference type="Proteomes" id="UP001162131">
    <property type="component" value="Unassembled WGS sequence"/>
</dbReference>
<dbReference type="InterPro" id="IPR029052">
    <property type="entry name" value="Metallo-depent_PP-like"/>
</dbReference>
<sequence length="389" mass="44925">MSLVLLFTAIAAALPIDQTKEISKIAFGSCHHHNRAKNPEIFHSISQWKPDLFLWLGDAVYADILYTHFISFPNNIENWRMLYNKLKNISEYQELINTSMISGVWDDHDYGINDGDKTFSMKNESKQLFLEFLGENNSERWNHDGLYQSYTFGNNGKRIKIILIDIRWFRDNKKDTDGDSLGEEQWNWLEKELKNPGDITIIGNGLQITVQDRLGPTERWHDKSYNRLMKNLEKVPGAILLSGDVHIGEILKQNCNKYTIYEVTSSGMTHTAYTVFGYIGLFLSTFDLHFGNNVGPRIYEFNYGTLEVDWNSRTIEMAIRDSFGNILQSELITIEKLKTPIEKPSYYCGKTSFYINSTHILSMTVVFACPAFILLMALIIALRKYSHTY</sequence>
<feature type="transmembrane region" description="Helical" evidence="1">
    <location>
        <begin position="360"/>
        <end position="382"/>
    </location>
</feature>
<dbReference type="AlphaFoldDB" id="A0AAU9JBR2"/>
<evidence type="ECO:0000259" key="2">
    <source>
        <dbReference type="Pfam" id="PF09423"/>
    </source>
</evidence>